<feature type="domain" description="ABC transmembrane type-1" evidence="8">
    <location>
        <begin position="77"/>
        <end position="266"/>
    </location>
</feature>
<dbReference type="GO" id="GO:0005886">
    <property type="term" value="C:plasma membrane"/>
    <property type="evidence" value="ECO:0007669"/>
    <property type="project" value="UniProtKB-SubCell"/>
</dbReference>
<dbReference type="PROSITE" id="PS50928">
    <property type="entry name" value="ABC_TM1"/>
    <property type="match status" value="1"/>
</dbReference>
<accession>A0A952FJY0</accession>
<evidence type="ECO:0000259" key="8">
    <source>
        <dbReference type="PROSITE" id="PS50928"/>
    </source>
</evidence>
<comment type="similarity">
    <text evidence="7">Belongs to the binding-protein-dependent transport system permease family.</text>
</comment>
<keyword evidence="6 7" id="KW-0472">Membrane</keyword>
<keyword evidence="5 7" id="KW-1133">Transmembrane helix</keyword>
<protein>
    <submittedName>
        <fullName evidence="9">Carbohydrate ABC transporter permease</fullName>
    </submittedName>
</protein>
<dbReference type="SUPFAM" id="SSF161098">
    <property type="entry name" value="MetI-like"/>
    <property type="match status" value="1"/>
</dbReference>
<dbReference type="PANTHER" id="PTHR43744">
    <property type="entry name" value="ABC TRANSPORTER PERMEASE PROTEIN MG189-RELATED-RELATED"/>
    <property type="match status" value="1"/>
</dbReference>
<evidence type="ECO:0000313" key="10">
    <source>
        <dbReference type="Proteomes" id="UP000700706"/>
    </source>
</evidence>
<feature type="transmembrane region" description="Helical" evidence="7">
    <location>
        <begin position="114"/>
        <end position="136"/>
    </location>
</feature>
<feature type="transmembrane region" description="Helical" evidence="7">
    <location>
        <begin position="245"/>
        <end position="266"/>
    </location>
</feature>
<sequence length="283" mass="31325">MTNRHEQRGAVTAGTLVSQGAMALVALAFLFPFFWMLTNAIRPNGEVLAVPPRLLPSDWQWGNFLDAWLYLPFGRFFLNSALVSCAVTVIVLAVSSLAAYAFARLRFVGRDTLFLTYLSTLMIPQAVLVIPLFLLISTLDWVNTFQALILPVAFSSFGTFMLRQFFKSIPRELEEAALCDGASRLRILVSIILPMSLPVLGLLALFTFTAQWNSFLWPLIIVNGTEHATIPLGLTMFQTQQGTQWNYLMAGAAISMIPGLCLTILLQRYIFSGIAMNSGFGGR</sequence>
<dbReference type="Pfam" id="PF00528">
    <property type="entry name" value="BPD_transp_1"/>
    <property type="match status" value="1"/>
</dbReference>
<evidence type="ECO:0000313" key="9">
    <source>
        <dbReference type="EMBL" id="MBW8725756.1"/>
    </source>
</evidence>
<name>A0A952FJY0_9PROT</name>
<dbReference type="AlphaFoldDB" id="A0A952FJY0"/>
<comment type="caution">
    <text evidence="9">The sequence shown here is derived from an EMBL/GenBank/DDBJ whole genome shotgun (WGS) entry which is preliminary data.</text>
</comment>
<keyword evidence="4 7" id="KW-0812">Transmembrane</keyword>
<dbReference type="PANTHER" id="PTHR43744:SF12">
    <property type="entry name" value="ABC TRANSPORTER PERMEASE PROTEIN MG189-RELATED"/>
    <property type="match status" value="1"/>
</dbReference>
<evidence type="ECO:0000256" key="2">
    <source>
        <dbReference type="ARBA" id="ARBA00022448"/>
    </source>
</evidence>
<evidence type="ECO:0000256" key="5">
    <source>
        <dbReference type="ARBA" id="ARBA00022989"/>
    </source>
</evidence>
<dbReference type="CDD" id="cd06261">
    <property type="entry name" value="TM_PBP2"/>
    <property type="match status" value="1"/>
</dbReference>
<organism evidence="9 10">
    <name type="scientific">Inquilinus limosus</name>
    <dbReference type="NCBI Taxonomy" id="171674"/>
    <lineage>
        <taxon>Bacteria</taxon>
        <taxon>Pseudomonadati</taxon>
        <taxon>Pseudomonadota</taxon>
        <taxon>Alphaproteobacteria</taxon>
        <taxon>Rhodospirillales</taxon>
        <taxon>Rhodospirillaceae</taxon>
        <taxon>Inquilinus</taxon>
    </lineage>
</organism>
<evidence type="ECO:0000256" key="6">
    <source>
        <dbReference type="ARBA" id="ARBA00023136"/>
    </source>
</evidence>
<dbReference type="EMBL" id="JAEKLZ010000184">
    <property type="protein sequence ID" value="MBW8725756.1"/>
    <property type="molecule type" value="Genomic_DNA"/>
</dbReference>
<dbReference type="InterPro" id="IPR035906">
    <property type="entry name" value="MetI-like_sf"/>
</dbReference>
<evidence type="ECO:0000256" key="4">
    <source>
        <dbReference type="ARBA" id="ARBA00022692"/>
    </source>
</evidence>
<keyword evidence="3" id="KW-1003">Cell membrane</keyword>
<proteinExistence type="inferred from homology"/>
<feature type="transmembrane region" description="Helical" evidence="7">
    <location>
        <begin position="148"/>
        <end position="166"/>
    </location>
</feature>
<evidence type="ECO:0000256" key="7">
    <source>
        <dbReference type="RuleBase" id="RU363032"/>
    </source>
</evidence>
<feature type="transmembrane region" description="Helical" evidence="7">
    <location>
        <begin position="12"/>
        <end position="35"/>
    </location>
</feature>
<feature type="transmembrane region" description="Helical" evidence="7">
    <location>
        <begin position="76"/>
        <end position="102"/>
    </location>
</feature>
<dbReference type="Proteomes" id="UP000700706">
    <property type="component" value="Unassembled WGS sequence"/>
</dbReference>
<dbReference type="GO" id="GO:0055085">
    <property type="term" value="P:transmembrane transport"/>
    <property type="evidence" value="ECO:0007669"/>
    <property type="project" value="InterPro"/>
</dbReference>
<keyword evidence="2 7" id="KW-0813">Transport</keyword>
<evidence type="ECO:0000256" key="1">
    <source>
        <dbReference type="ARBA" id="ARBA00004651"/>
    </source>
</evidence>
<dbReference type="InterPro" id="IPR000515">
    <property type="entry name" value="MetI-like"/>
</dbReference>
<feature type="transmembrane region" description="Helical" evidence="7">
    <location>
        <begin position="187"/>
        <end position="208"/>
    </location>
</feature>
<evidence type="ECO:0000256" key="3">
    <source>
        <dbReference type="ARBA" id="ARBA00022475"/>
    </source>
</evidence>
<dbReference type="Gene3D" id="1.10.3720.10">
    <property type="entry name" value="MetI-like"/>
    <property type="match status" value="1"/>
</dbReference>
<comment type="subcellular location">
    <subcellularLocation>
        <location evidence="1 7">Cell membrane</location>
        <topology evidence="1 7">Multi-pass membrane protein</topology>
    </subcellularLocation>
</comment>
<gene>
    <name evidence="9" type="ORF">JF625_11455</name>
</gene>
<reference evidence="9" key="1">
    <citation type="submission" date="2020-06" db="EMBL/GenBank/DDBJ databases">
        <title>Stable isotope informed genome-resolved metagenomics uncovers potential trophic interactions in rhizosphere soil.</title>
        <authorList>
            <person name="Starr E.P."/>
            <person name="Shi S."/>
            <person name="Blazewicz S.J."/>
            <person name="Koch B.J."/>
            <person name="Probst A.J."/>
            <person name="Hungate B.A."/>
            <person name="Pett-Ridge J."/>
            <person name="Firestone M.K."/>
            <person name="Banfield J.F."/>
        </authorList>
    </citation>
    <scope>NUCLEOTIDE SEQUENCE</scope>
    <source>
        <strain evidence="9">YM_69_17</strain>
    </source>
</reference>